<keyword evidence="4" id="KW-0547">Nucleotide-binding</keyword>
<dbReference type="Proteomes" id="UP001412067">
    <property type="component" value="Unassembled WGS sequence"/>
</dbReference>
<protein>
    <submittedName>
        <fullName evidence="6">Uncharacterized protein</fullName>
    </submittedName>
</protein>
<organism evidence="6 7">
    <name type="scientific">Platanthera guangdongensis</name>
    <dbReference type="NCBI Taxonomy" id="2320717"/>
    <lineage>
        <taxon>Eukaryota</taxon>
        <taxon>Viridiplantae</taxon>
        <taxon>Streptophyta</taxon>
        <taxon>Embryophyta</taxon>
        <taxon>Tracheophyta</taxon>
        <taxon>Spermatophyta</taxon>
        <taxon>Magnoliopsida</taxon>
        <taxon>Liliopsida</taxon>
        <taxon>Asparagales</taxon>
        <taxon>Orchidaceae</taxon>
        <taxon>Orchidoideae</taxon>
        <taxon>Orchideae</taxon>
        <taxon>Orchidinae</taxon>
        <taxon>Platanthera</taxon>
    </lineage>
</organism>
<keyword evidence="5" id="KW-0067">ATP-binding</keyword>
<gene>
    <name evidence="6" type="ORF">KSP40_PGU004923</name>
</gene>
<dbReference type="EMBL" id="JBBWWR010000010">
    <property type="protein sequence ID" value="KAK8960623.1"/>
    <property type="molecule type" value="Genomic_DNA"/>
</dbReference>
<dbReference type="PANTHER" id="PTHR11088">
    <property type="entry name" value="TRNA DIMETHYLALLYLTRANSFERASE"/>
    <property type="match status" value="1"/>
</dbReference>
<dbReference type="Gene3D" id="1.10.287.890">
    <property type="entry name" value="Crystal structure of tRNA isopentenylpyrophosphate transferase (bh2366) domain"/>
    <property type="match status" value="1"/>
</dbReference>
<dbReference type="InterPro" id="IPR039657">
    <property type="entry name" value="Dimethylallyltransferase"/>
</dbReference>
<evidence type="ECO:0000256" key="3">
    <source>
        <dbReference type="ARBA" id="ARBA00022712"/>
    </source>
</evidence>
<name>A0ABR2MCF3_9ASPA</name>
<accession>A0ABR2MCF3</accession>
<keyword evidence="7" id="KW-1185">Reference proteome</keyword>
<evidence type="ECO:0000313" key="7">
    <source>
        <dbReference type="Proteomes" id="UP001412067"/>
    </source>
</evidence>
<evidence type="ECO:0000256" key="2">
    <source>
        <dbReference type="ARBA" id="ARBA00022679"/>
    </source>
</evidence>
<evidence type="ECO:0000256" key="5">
    <source>
        <dbReference type="ARBA" id="ARBA00022840"/>
    </source>
</evidence>
<evidence type="ECO:0000256" key="1">
    <source>
        <dbReference type="ARBA" id="ARBA00005842"/>
    </source>
</evidence>
<dbReference type="InterPro" id="IPR027417">
    <property type="entry name" value="P-loop_NTPase"/>
</dbReference>
<comment type="caution">
    <text evidence="6">The sequence shown here is derived from an EMBL/GenBank/DDBJ whole genome shotgun (WGS) entry which is preliminary data.</text>
</comment>
<keyword evidence="3" id="KW-0203">Cytokinin biosynthesis</keyword>
<evidence type="ECO:0000256" key="4">
    <source>
        <dbReference type="ARBA" id="ARBA00022741"/>
    </source>
</evidence>
<dbReference type="SUPFAM" id="SSF52540">
    <property type="entry name" value="P-loop containing nucleoside triphosphate hydrolases"/>
    <property type="match status" value="1"/>
</dbReference>
<sequence>MASLLHLHQALLPRETLRKFRRERPLNDFVFSDNPPFLSHFPIPLTLNPKPKAVFVLGSSETGKSKLSISLAHCFDGEVINSDKMQVYDGLPIITNKVTVQECAGVPHHLLGNGHRFYYCFIWVDVDPPVLDEFVAERVDKMVEHGLVEEARGVFNPEADYTRGVRRSIGLPEMDLYFWWEARVDEAGRRAMLAIAFDAIKDNTCRLTWLQRKKIRRLEDVGRWRLHRADATPAMMWRNGAAGERVWEETVVAPCIETTRRFIEGSGFLSRCAVAGDDGAGAAPAILVAMK</sequence>
<dbReference type="Gene3D" id="3.40.50.300">
    <property type="entry name" value="P-loop containing nucleotide triphosphate hydrolases"/>
    <property type="match status" value="2"/>
</dbReference>
<comment type="similarity">
    <text evidence="1">Belongs to the IPP transferase family.</text>
</comment>
<reference evidence="6 7" key="1">
    <citation type="journal article" date="2022" name="Nat. Plants">
        <title>Genomes of leafy and leafless Platanthera orchids illuminate the evolution of mycoheterotrophy.</title>
        <authorList>
            <person name="Li M.H."/>
            <person name="Liu K.W."/>
            <person name="Li Z."/>
            <person name="Lu H.C."/>
            <person name="Ye Q.L."/>
            <person name="Zhang D."/>
            <person name="Wang J.Y."/>
            <person name="Li Y.F."/>
            <person name="Zhong Z.M."/>
            <person name="Liu X."/>
            <person name="Yu X."/>
            <person name="Liu D.K."/>
            <person name="Tu X.D."/>
            <person name="Liu B."/>
            <person name="Hao Y."/>
            <person name="Liao X.Y."/>
            <person name="Jiang Y.T."/>
            <person name="Sun W.H."/>
            <person name="Chen J."/>
            <person name="Chen Y.Q."/>
            <person name="Ai Y."/>
            <person name="Zhai J.W."/>
            <person name="Wu S.S."/>
            <person name="Zhou Z."/>
            <person name="Hsiao Y.Y."/>
            <person name="Wu W.L."/>
            <person name="Chen Y.Y."/>
            <person name="Lin Y.F."/>
            <person name="Hsu J.L."/>
            <person name="Li C.Y."/>
            <person name="Wang Z.W."/>
            <person name="Zhao X."/>
            <person name="Zhong W.Y."/>
            <person name="Ma X.K."/>
            <person name="Ma L."/>
            <person name="Huang J."/>
            <person name="Chen G.Z."/>
            <person name="Huang M.Z."/>
            <person name="Huang L."/>
            <person name="Peng D.H."/>
            <person name="Luo Y.B."/>
            <person name="Zou S.Q."/>
            <person name="Chen S.P."/>
            <person name="Lan S."/>
            <person name="Tsai W.C."/>
            <person name="Van de Peer Y."/>
            <person name="Liu Z.J."/>
        </authorList>
    </citation>
    <scope>NUCLEOTIDE SEQUENCE [LARGE SCALE GENOMIC DNA]</scope>
    <source>
        <strain evidence="6">Lor288</strain>
    </source>
</reference>
<dbReference type="PANTHER" id="PTHR11088:SF74">
    <property type="entry name" value="ADENYLATE ISOPENTENYLTRANSFERASE 5, CHLOROPLASTIC"/>
    <property type="match status" value="1"/>
</dbReference>
<dbReference type="Pfam" id="PF01715">
    <property type="entry name" value="IPPT"/>
    <property type="match status" value="2"/>
</dbReference>
<proteinExistence type="inferred from homology"/>
<evidence type="ECO:0000313" key="6">
    <source>
        <dbReference type="EMBL" id="KAK8960623.1"/>
    </source>
</evidence>
<keyword evidence="2" id="KW-0808">Transferase</keyword>